<keyword evidence="3" id="KW-0175">Coiled coil</keyword>
<comment type="caution">
    <text evidence="5">The sequence shown here is derived from an EMBL/GenBank/DDBJ whole genome shotgun (WGS) entry which is preliminary data.</text>
</comment>
<gene>
    <name evidence="5" type="ORF">H8B09_14275</name>
</gene>
<evidence type="ECO:0000313" key="5">
    <source>
        <dbReference type="EMBL" id="MBD3919926.1"/>
    </source>
</evidence>
<protein>
    <submittedName>
        <fullName evidence="5">Efflux RND transporter periplasmic adaptor subunit</fullName>
    </submittedName>
</protein>
<dbReference type="PANTHER" id="PTHR32347:SF23">
    <property type="entry name" value="BLL5650 PROTEIN"/>
    <property type="match status" value="1"/>
</dbReference>
<evidence type="ECO:0000256" key="3">
    <source>
        <dbReference type="ARBA" id="ARBA00023054"/>
    </source>
</evidence>
<accession>A0ABR8MXZ0</accession>
<name>A0ABR8MXZ0_9BACL</name>
<evidence type="ECO:0000313" key="6">
    <source>
        <dbReference type="Proteomes" id="UP000609346"/>
    </source>
</evidence>
<dbReference type="Proteomes" id="UP000609346">
    <property type="component" value="Unassembled WGS sequence"/>
</dbReference>
<proteinExistence type="inferred from homology"/>
<comment type="subcellular location">
    <subcellularLocation>
        <location evidence="1">Cell envelope</location>
    </subcellularLocation>
</comment>
<dbReference type="EMBL" id="JACXZA010000003">
    <property type="protein sequence ID" value="MBD3919926.1"/>
    <property type="molecule type" value="Genomic_DNA"/>
</dbReference>
<dbReference type="InterPro" id="IPR006143">
    <property type="entry name" value="RND_pump_MFP"/>
</dbReference>
<feature type="domain" description="Multidrug resistance protein MdtA-like barrel-sandwich hybrid" evidence="4">
    <location>
        <begin position="93"/>
        <end position="203"/>
    </location>
</feature>
<keyword evidence="6" id="KW-1185">Reference proteome</keyword>
<evidence type="ECO:0000256" key="2">
    <source>
        <dbReference type="ARBA" id="ARBA00009477"/>
    </source>
</evidence>
<evidence type="ECO:0000259" key="4">
    <source>
        <dbReference type="Pfam" id="PF25917"/>
    </source>
</evidence>
<dbReference type="Gene3D" id="2.40.30.170">
    <property type="match status" value="1"/>
</dbReference>
<comment type="similarity">
    <text evidence="2">Belongs to the membrane fusion protein (MFP) (TC 8.A.1) family.</text>
</comment>
<sequence>MDKLYLSRPTNRRSSNRKQYAKRTAVLLMMSLALSGCALLPVEQEVLQPPLVEPAQEQFDVVKAGKGDIQTVLRGTANFVSATAANLAFKESGGRLKAIPVTQGQEVKAGDLVAEIETGDLDYQISLQKLNVEKMQLLLSQAIKSGANDTDLQLRKLDLKREQMSLDDMMKRISKSRLYSPISGTVTFVEKMNAGDFVNAYQNIVSIADPSQLQLTYVASDSKELTQIKAGMPVQLKYRGVEYTGKVVQAPSNVPIATDANKAQTNAVTIYMSIDNAPADSKVGDSAEMTIDLQKRHDVIVLPRSAIRSYMNRYYVQIADGERRKEVDVEVGLMTATDVEIVKGVEEGQQVILNN</sequence>
<dbReference type="InterPro" id="IPR050465">
    <property type="entry name" value="UPF0194_transport"/>
</dbReference>
<dbReference type="SUPFAM" id="SSF111369">
    <property type="entry name" value="HlyD-like secretion proteins"/>
    <property type="match status" value="1"/>
</dbReference>
<dbReference type="InterPro" id="IPR058625">
    <property type="entry name" value="MdtA-like_BSH"/>
</dbReference>
<dbReference type="Gene3D" id="2.40.50.100">
    <property type="match status" value="1"/>
</dbReference>
<dbReference type="PANTHER" id="PTHR32347">
    <property type="entry name" value="EFFLUX SYSTEM COMPONENT YKNX-RELATED"/>
    <property type="match status" value="1"/>
</dbReference>
<evidence type="ECO:0000256" key="1">
    <source>
        <dbReference type="ARBA" id="ARBA00004196"/>
    </source>
</evidence>
<organism evidence="5 6">
    <name type="scientific">Paenibacillus terricola</name>
    <dbReference type="NCBI Taxonomy" id="2763503"/>
    <lineage>
        <taxon>Bacteria</taxon>
        <taxon>Bacillati</taxon>
        <taxon>Bacillota</taxon>
        <taxon>Bacilli</taxon>
        <taxon>Bacillales</taxon>
        <taxon>Paenibacillaceae</taxon>
        <taxon>Paenibacillus</taxon>
    </lineage>
</organism>
<dbReference type="NCBIfam" id="TIGR01730">
    <property type="entry name" value="RND_mfp"/>
    <property type="match status" value="1"/>
</dbReference>
<reference evidence="5 6" key="1">
    <citation type="submission" date="2020-09" db="EMBL/GenBank/DDBJ databases">
        <title>Paenibacillus sp. strain PR3 16S rRNA gene Genome sequencing and assembly.</title>
        <authorList>
            <person name="Kim J."/>
        </authorList>
    </citation>
    <scope>NUCLEOTIDE SEQUENCE [LARGE SCALE GENOMIC DNA]</scope>
    <source>
        <strain evidence="5 6">PR3</strain>
    </source>
</reference>
<dbReference type="Gene3D" id="2.40.420.20">
    <property type="match status" value="1"/>
</dbReference>
<dbReference type="Pfam" id="PF25917">
    <property type="entry name" value="BSH_RND"/>
    <property type="match status" value="1"/>
</dbReference>